<gene>
    <name evidence="1" type="ORF">QCA50_015478</name>
</gene>
<evidence type="ECO:0000313" key="2">
    <source>
        <dbReference type="Proteomes" id="UP001385951"/>
    </source>
</evidence>
<reference evidence="1 2" key="1">
    <citation type="submission" date="2022-09" db="EMBL/GenBank/DDBJ databases">
        <authorList>
            <person name="Palmer J.M."/>
        </authorList>
    </citation>
    <scope>NUCLEOTIDE SEQUENCE [LARGE SCALE GENOMIC DNA]</scope>
    <source>
        <strain evidence="1 2">DSM 7382</strain>
    </source>
</reference>
<comment type="caution">
    <text evidence="1">The sequence shown here is derived from an EMBL/GenBank/DDBJ whole genome shotgun (WGS) entry which is preliminary data.</text>
</comment>
<evidence type="ECO:0000313" key="1">
    <source>
        <dbReference type="EMBL" id="KAK7681386.1"/>
    </source>
</evidence>
<proteinExistence type="predicted"/>
<protein>
    <submittedName>
        <fullName evidence="1">Uncharacterized protein</fullName>
    </submittedName>
</protein>
<keyword evidence="2" id="KW-1185">Reference proteome</keyword>
<dbReference type="AlphaFoldDB" id="A0AAW0FKX3"/>
<dbReference type="Proteomes" id="UP001385951">
    <property type="component" value="Unassembled WGS sequence"/>
</dbReference>
<name>A0AAW0FKX3_9APHY</name>
<organism evidence="1 2">
    <name type="scientific">Cerrena zonata</name>
    <dbReference type="NCBI Taxonomy" id="2478898"/>
    <lineage>
        <taxon>Eukaryota</taxon>
        <taxon>Fungi</taxon>
        <taxon>Dikarya</taxon>
        <taxon>Basidiomycota</taxon>
        <taxon>Agaricomycotina</taxon>
        <taxon>Agaricomycetes</taxon>
        <taxon>Polyporales</taxon>
        <taxon>Cerrenaceae</taxon>
        <taxon>Cerrena</taxon>
    </lineage>
</organism>
<sequence length="52" mass="5587">MMTAAAVYTDTIGCNSRRGAPLVRSPSSSYFQSPPLPTYQRFVSPALLPALV</sequence>
<dbReference type="EMBL" id="JASBNA010000041">
    <property type="protein sequence ID" value="KAK7681386.1"/>
    <property type="molecule type" value="Genomic_DNA"/>
</dbReference>
<accession>A0AAW0FKX3</accession>